<comment type="caution">
    <text evidence="4">The sequence shown here is derived from an EMBL/GenBank/DDBJ whole genome shotgun (WGS) entry which is preliminary data.</text>
</comment>
<feature type="signal peptide" evidence="2">
    <location>
        <begin position="1"/>
        <end position="19"/>
    </location>
</feature>
<feature type="region of interest" description="Disordered" evidence="1">
    <location>
        <begin position="30"/>
        <end position="58"/>
    </location>
</feature>
<dbReference type="SUPFAM" id="SSF53822">
    <property type="entry name" value="Periplasmic binding protein-like I"/>
    <property type="match status" value="1"/>
</dbReference>
<gene>
    <name evidence="4" type="ORF">DWY69_02285</name>
    <name evidence="3" type="ORF">DXC51_03585</name>
</gene>
<dbReference type="Proteomes" id="UP000261166">
    <property type="component" value="Unassembled WGS sequence"/>
</dbReference>
<accession>A0A3E3J3N8</accession>
<evidence type="ECO:0000256" key="2">
    <source>
        <dbReference type="SAM" id="SignalP"/>
    </source>
</evidence>
<evidence type="ECO:0000313" key="5">
    <source>
        <dbReference type="Proteomes" id="UP000260812"/>
    </source>
</evidence>
<dbReference type="Gene3D" id="3.40.50.2300">
    <property type="match status" value="2"/>
</dbReference>
<dbReference type="Pfam" id="PF04392">
    <property type="entry name" value="ABC_sub_bind"/>
    <property type="match status" value="1"/>
</dbReference>
<name>A0A3E3J3N8_9FIRM</name>
<keyword evidence="2" id="KW-0732">Signal</keyword>
<dbReference type="RefSeq" id="WP_021635828.1">
    <property type="nucleotide sequence ID" value="NZ_CALBAU010000272.1"/>
</dbReference>
<dbReference type="AlphaFoldDB" id="A0A3E3J3N8"/>
<feature type="compositionally biased region" description="Low complexity" evidence="1">
    <location>
        <begin position="38"/>
        <end position="58"/>
    </location>
</feature>
<dbReference type="GeneID" id="97985990"/>
<dbReference type="InterPro" id="IPR028082">
    <property type="entry name" value="Peripla_BP_I"/>
</dbReference>
<keyword evidence="5" id="KW-1185">Reference proteome</keyword>
<dbReference type="EMBL" id="QVLV01000002">
    <property type="protein sequence ID" value="RGE64167.1"/>
    <property type="molecule type" value="Genomic_DNA"/>
</dbReference>
<dbReference type="GeneID" id="86053042"/>
<protein>
    <submittedName>
        <fullName evidence="4">ABC transporter substrate-binding protein</fullName>
    </submittedName>
</protein>
<dbReference type="PANTHER" id="PTHR35271">
    <property type="entry name" value="ABC TRANSPORTER, SUBSTRATE-BINDING LIPOPROTEIN-RELATED"/>
    <property type="match status" value="1"/>
</dbReference>
<evidence type="ECO:0000313" key="6">
    <source>
        <dbReference type="Proteomes" id="UP000261166"/>
    </source>
</evidence>
<reference evidence="4 6" key="1">
    <citation type="submission" date="2018-08" db="EMBL/GenBank/DDBJ databases">
        <title>A genome reference for cultivated species of the human gut microbiota.</title>
        <authorList>
            <person name="Zou Y."/>
            <person name="Xue W."/>
            <person name="Luo G."/>
        </authorList>
    </citation>
    <scope>NUCLEOTIDE SEQUENCE [LARGE SCALE GENOMIC DNA]</scope>
    <source>
        <strain evidence="4 6">AF26-4BH</strain>
        <strain evidence="3">TF05-5AC</strain>
    </source>
</reference>
<evidence type="ECO:0000256" key="1">
    <source>
        <dbReference type="SAM" id="MobiDB-lite"/>
    </source>
</evidence>
<dbReference type="InterPro" id="IPR007487">
    <property type="entry name" value="ABC_transpt-TYRBP-like"/>
</dbReference>
<organism evidence="4 6">
    <name type="scientific">Eisenbergiella massiliensis</name>
    <dbReference type="NCBI Taxonomy" id="1720294"/>
    <lineage>
        <taxon>Bacteria</taxon>
        <taxon>Bacillati</taxon>
        <taxon>Bacillota</taxon>
        <taxon>Clostridia</taxon>
        <taxon>Lachnospirales</taxon>
        <taxon>Lachnospiraceae</taxon>
        <taxon>Eisenbergiella</taxon>
    </lineage>
</organism>
<dbReference type="PROSITE" id="PS51257">
    <property type="entry name" value="PROKAR_LIPOPROTEIN"/>
    <property type="match status" value="1"/>
</dbReference>
<dbReference type="OrthoDB" id="9776955at2"/>
<dbReference type="PANTHER" id="PTHR35271:SF1">
    <property type="entry name" value="ABC TRANSPORTER, SUBSTRATE-BINDING LIPOPROTEIN"/>
    <property type="match status" value="1"/>
</dbReference>
<proteinExistence type="predicted"/>
<evidence type="ECO:0000313" key="4">
    <source>
        <dbReference type="EMBL" id="RGE73940.1"/>
    </source>
</evidence>
<dbReference type="EMBL" id="QVLU01000002">
    <property type="protein sequence ID" value="RGE73940.1"/>
    <property type="molecule type" value="Genomic_DNA"/>
</dbReference>
<evidence type="ECO:0000313" key="3">
    <source>
        <dbReference type="EMBL" id="RGE64167.1"/>
    </source>
</evidence>
<feature type="chain" id="PRO_5038233580" evidence="2">
    <location>
        <begin position="20"/>
        <end position="357"/>
    </location>
</feature>
<sequence>MKRLLAVATVLTMTAAMLAGCGSSAQNAASTASEPAVQESVQAPAESQAAADSEAPAAQTDSDKVYRIGICQLLQHEALDAATKGFKEAMIEKLGEDNVEFDEQNASGDSATCATIINQFVSADVDLILANATASLQAAAAGTGTIPILGTSITDYATALEIDEWTGTTGKNISGTSDLAPLKEQAAMLNELFPDAKTVGLLYCSAEANSVYQANTIQEHLEGLGYTCKTYTFADSNDIASVTTNAAGECDVIYVPTDNTAASNTEVINNVCLPAGVPVIAGEEGICKGCGVATLSINYYDIGYKAGEMAVDILVNGADITTMAIESAPNVTKEYNEAICKELNITVPDDYVAIKAE</sequence>
<dbReference type="Proteomes" id="UP000260812">
    <property type="component" value="Unassembled WGS sequence"/>
</dbReference>
<dbReference type="CDD" id="cd06325">
    <property type="entry name" value="PBP1_ABC_unchar_transporter"/>
    <property type="match status" value="1"/>
</dbReference>